<organism evidence="1 2">
    <name type="scientific">Sphaerodactylus townsendi</name>
    <dbReference type="NCBI Taxonomy" id="933632"/>
    <lineage>
        <taxon>Eukaryota</taxon>
        <taxon>Metazoa</taxon>
        <taxon>Chordata</taxon>
        <taxon>Craniata</taxon>
        <taxon>Vertebrata</taxon>
        <taxon>Euteleostomi</taxon>
        <taxon>Lepidosauria</taxon>
        <taxon>Squamata</taxon>
        <taxon>Bifurcata</taxon>
        <taxon>Gekkota</taxon>
        <taxon>Sphaerodactylidae</taxon>
        <taxon>Sphaerodactylus</taxon>
    </lineage>
</organism>
<proteinExistence type="predicted"/>
<sequence length="161" mass="16788">MYLVERGVHPRKTVYRISVTLVKREALGLAQEDEAAAGAPLEAAGPAVRSWRALSAGQLELGRLKAWRRAALGCRGAAAEASAATAGGEAALRPGRQPLPLRRCCSFRHGGGGGETLRARALARAKRHASSGCLGAQESRLLHLSPRGAPSIAEAPPSRGD</sequence>
<evidence type="ECO:0000313" key="1">
    <source>
        <dbReference type="EMBL" id="KAH8017919.1"/>
    </source>
</evidence>
<comment type="caution">
    <text evidence="1">The sequence shown here is derived from an EMBL/GenBank/DDBJ whole genome shotgun (WGS) entry which is preliminary data.</text>
</comment>
<keyword evidence="2" id="KW-1185">Reference proteome</keyword>
<dbReference type="Proteomes" id="UP000827872">
    <property type="component" value="Linkage Group LG01"/>
</dbReference>
<name>A0ACB8GEH8_9SAUR</name>
<accession>A0ACB8GEH8</accession>
<protein>
    <submittedName>
        <fullName evidence="1">Uncharacterized protein</fullName>
    </submittedName>
</protein>
<gene>
    <name evidence="1" type="ORF">K3G42_033163</name>
</gene>
<reference evidence="1" key="1">
    <citation type="submission" date="2021-08" db="EMBL/GenBank/DDBJ databases">
        <title>The first chromosome-level gecko genome reveals the dynamic sex chromosomes of Neotropical dwarf geckos (Sphaerodactylidae: Sphaerodactylus).</title>
        <authorList>
            <person name="Pinto B.J."/>
            <person name="Keating S.E."/>
            <person name="Gamble T."/>
        </authorList>
    </citation>
    <scope>NUCLEOTIDE SEQUENCE</scope>
    <source>
        <strain evidence="1">TG3544</strain>
    </source>
</reference>
<dbReference type="EMBL" id="CM037614">
    <property type="protein sequence ID" value="KAH8017919.1"/>
    <property type="molecule type" value="Genomic_DNA"/>
</dbReference>
<evidence type="ECO:0000313" key="2">
    <source>
        <dbReference type="Proteomes" id="UP000827872"/>
    </source>
</evidence>